<dbReference type="EMBL" id="JYDV01001485">
    <property type="protein sequence ID" value="KRY99343.1"/>
    <property type="molecule type" value="Genomic_DNA"/>
</dbReference>
<evidence type="ECO:0000313" key="3">
    <source>
        <dbReference type="Proteomes" id="UP000054826"/>
    </source>
</evidence>
<comment type="caution">
    <text evidence="2">The sequence shown here is derived from an EMBL/GenBank/DDBJ whole genome shotgun (WGS) entry which is preliminary data.</text>
</comment>
<sequence length="48" mass="5711">MEHGKTENVFNTKQIPDRTEQNKKTKKYLVVQTGKFMNTIAFMCRNNF</sequence>
<dbReference type="AlphaFoldDB" id="A0A0V1GMB9"/>
<organism evidence="2 3">
    <name type="scientific">Trichinella pseudospiralis</name>
    <name type="common">Parasitic roundworm</name>
    <dbReference type="NCBI Taxonomy" id="6337"/>
    <lineage>
        <taxon>Eukaryota</taxon>
        <taxon>Metazoa</taxon>
        <taxon>Ecdysozoa</taxon>
        <taxon>Nematoda</taxon>
        <taxon>Enoplea</taxon>
        <taxon>Dorylaimia</taxon>
        <taxon>Trichinellida</taxon>
        <taxon>Trichinellidae</taxon>
        <taxon>Trichinella</taxon>
    </lineage>
</organism>
<name>A0A0V1GMB9_TRIPS</name>
<dbReference type="Proteomes" id="UP000054826">
    <property type="component" value="Unassembled WGS sequence"/>
</dbReference>
<evidence type="ECO:0000313" key="2">
    <source>
        <dbReference type="EMBL" id="KRY99343.1"/>
    </source>
</evidence>
<protein>
    <submittedName>
        <fullName evidence="2">Uncharacterized protein</fullName>
    </submittedName>
</protein>
<gene>
    <name evidence="2" type="ORF">T4C_14158</name>
</gene>
<feature type="region of interest" description="Disordered" evidence="1">
    <location>
        <begin position="1"/>
        <end position="24"/>
    </location>
</feature>
<accession>A0A0V1GMB9</accession>
<proteinExistence type="predicted"/>
<reference evidence="2 3" key="1">
    <citation type="submission" date="2015-01" db="EMBL/GenBank/DDBJ databases">
        <title>Evolution of Trichinella species and genotypes.</title>
        <authorList>
            <person name="Korhonen P.K."/>
            <person name="Edoardo P."/>
            <person name="Giuseppe L.R."/>
            <person name="Gasser R.B."/>
        </authorList>
    </citation>
    <scope>NUCLEOTIDE SEQUENCE [LARGE SCALE GENOMIC DNA]</scope>
    <source>
        <strain evidence="2">ISS176</strain>
    </source>
</reference>
<evidence type="ECO:0000256" key="1">
    <source>
        <dbReference type="SAM" id="MobiDB-lite"/>
    </source>
</evidence>